<evidence type="ECO:0000313" key="2">
    <source>
        <dbReference type="Proteomes" id="UP000093482"/>
    </source>
</evidence>
<reference evidence="1 2" key="1">
    <citation type="submission" date="2016-07" db="EMBL/GenBank/DDBJ databases">
        <title>Caryophanon latum genome sequencing.</title>
        <authorList>
            <person name="Verma A."/>
            <person name="Pal Y."/>
            <person name="Krishnamurthi S."/>
        </authorList>
    </citation>
    <scope>NUCLEOTIDE SEQUENCE [LARGE SCALE GENOMIC DNA]</scope>
    <source>
        <strain evidence="1 2">DSM 14151</strain>
    </source>
</reference>
<dbReference type="EMBL" id="MATO01000083">
    <property type="protein sequence ID" value="OCS84204.1"/>
    <property type="molecule type" value="Genomic_DNA"/>
</dbReference>
<accession>A0A1C0YAK2</accession>
<keyword evidence="2" id="KW-1185">Reference proteome</keyword>
<dbReference type="RefSeq" id="WP_066466580.1">
    <property type="nucleotide sequence ID" value="NZ_MATO01000083.1"/>
</dbReference>
<comment type="caution">
    <text evidence="1">The sequence shown here is derived from an EMBL/GenBank/DDBJ whole genome shotgun (WGS) entry which is preliminary data.</text>
</comment>
<dbReference type="AlphaFoldDB" id="A0A1C0YAK2"/>
<proteinExistence type="predicted"/>
<evidence type="ECO:0000313" key="1">
    <source>
        <dbReference type="EMBL" id="OCS84204.1"/>
    </source>
</evidence>
<name>A0A1C0YAK2_9BACL</name>
<gene>
    <name evidence="1" type="ORF">A6K76_16015</name>
</gene>
<organism evidence="1 2">
    <name type="scientific">Caryophanon latum</name>
    <dbReference type="NCBI Taxonomy" id="33977"/>
    <lineage>
        <taxon>Bacteria</taxon>
        <taxon>Bacillati</taxon>
        <taxon>Bacillota</taxon>
        <taxon>Bacilli</taxon>
        <taxon>Bacillales</taxon>
        <taxon>Caryophanaceae</taxon>
        <taxon>Caryophanon</taxon>
    </lineage>
</organism>
<sequence length="109" mass="12348">MHKERKNLLQTNALEEKISIQGENPHQTAFSQPKVRGLALLDEEIETAPKEKKERKNSLISAEAHHFFKTVGAQNGLKLLEVVDFAVDQLREIDEQELAAALKAYKKTL</sequence>
<dbReference type="OrthoDB" id="2454266at2"/>
<dbReference type="Proteomes" id="UP000093482">
    <property type="component" value="Unassembled WGS sequence"/>
</dbReference>
<protein>
    <submittedName>
        <fullName evidence="1">Uncharacterized protein</fullName>
    </submittedName>
</protein>